<dbReference type="RefSeq" id="WP_109589128.1">
    <property type="nucleotide sequence ID" value="NZ_BONA01000010.1"/>
</dbReference>
<dbReference type="EMBL" id="QGGR01000001">
    <property type="protein sequence ID" value="PWK52700.1"/>
    <property type="molecule type" value="Genomic_DNA"/>
</dbReference>
<name>A0A316FYS7_9ACTN</name>
<sequence>MITVPAGSSLTLRCPGTQPIVIVSLADVSAPFLTDLPPIPVLSLDGPGVRRLGVLELVTSAGVTWVEAELRNDQLTVIGDAPTDVVQRRASARRPGTYPAVGTAQIENVDGRQLVPLTGRVEDISTSGLLLRATTDDNLPSLPYGIERTLLHVTMPWGELTAAVTTVDQRADLLRGTFEWIDPNASDELFRFCGNRLS</sequence>
<dbReference type="Proteomes" id="UP000245697">
    <property type="component" value="Unassembled WGS sequence"/>
</dbReference>
<evidence type="ECO:0000313" key="1">
    <source>
        <dbReference type="EMBL" id="PWK52700.1"/>
    </source>
</evidence>
<protein>
    <recommendedName>
        <fullName evidence="3">PilZ domain-containing protein</fullName>
    </recommendedName>
</protein>
<evidence type="ECO:0008006" key="3">
    <source>
        <dbReference type="Google" id="ProtNLM"/>
    </source>
</evidence>
<comment type="caution">
    <text evidence="1">The sequence shown here is derived from an EMBL/GenBank/DDBJ whole genome shotgun (WGS) entry which is preliminary data.</text>
</comment>
<dbReference type="OrthoDB" id="3288763at2"/>
<keyword evidence="2" id="KW-1185">Reference proteome</keyword>
<organism evidence="1 2">
    <name type="scientific">Actinoplanes xinjiangensis</name>
    <dbReference type="NCBI Taxonomy" id="512350"/>
    <lineage>
        <taxon>Bacteria</taxon>
        <taxon>Bacillati</taxon>
        <taxon>Actinomycetota</taxon>
        <taxon>Actinomycetes</taxon>
        <taxon>Micromonosporales</taxon>
        <taxon>Micromonosporaceae</taxon>
        <taxon>Actinoplanes</taxon>
    </lineage>
</organism>
<accession>A0A316FYS7</accession>
<proteinExistence type="predicted"/>
<dbReference type="AlphaFoldDB" id="A0A316FYS7"/>
<evidence type="ECO:0000313" key="2">
    <source>
        <dbReference type="Proteomes" id="UP000245697"/>
    </source>
</evidence>
<reference evidence="1 2" key="1">
    <citation type="submission" date="2018-05" db="EMBL/GenBank/DDBJ databases">
        <title>Genomic Encyclopedia of Archaeal and Bacterial Type Strains, Phase II (KMG-II): from individual species to whole genera.</title>
        <authorList>
            <person name="Goeker M."/>
        </authorList>
    </citation>
    <scope>NUCLEOTIDE SEQUENCE [LARGE SCALE GENOMIC DNA]</scope>
    <source>
        <strain evidence="1 2">DSM 45184</strain>
    </source>
</reference>
<gene>
    <name evidence="1" type="ORF">BC793_101709</name>
</gene>